<dbReference type="EMBL" id="JABANM010035511">
    <property type="protein sequence ID" value="KAF4697903.1"/>
    <property type="molecule type" value="Genomic_DNA"/>
</dbReference>
<name>A0A7J6PP89_PEROL</name>
<accession>A0A7J6PP89</accession>
<evidence type="ECO:0000313" key="2">
    <source>
        <dbReference type="Proteomes" id="UP000574390"/>
    </source>
</evidence>
<sequence length="493" mass="54639">MPGLGYAGGYREKRVDNTRRAIQGHARAQRVFVVAPVGALGSGKTRLLKKVFDKLAVQHGKYRQHLVEEGSAEDGGATIWDAIYLSSDDFVEGGKHNQRLQSTRLREACESFTLENVGRAPAGSNHVVLLDKNHIHAGDLKRSATPFMQPGITVRVIALFLADTDDAEGEKSVWNYPWSPKTMAVCLKRVLERDAHPTLGSDANDDSKKASIFLKFWRLFERHRGLEETNLVSSVLTLPIVSGGRWKEDGTGLAKEILASDIDSDESGEEVLEKVKKLVAMVECDEESSAEFDKCVDLVAQKVRSLASGPLASRALPPRTLTAPTPPSQLRCPLYVGVEISGANKELLLRHAANLLDFSRWNVKEELHVTLLFLRSRYPEGERRKQIVQAIAMGEDMMATVSPKRLLVVPGRLVCAEVEVDGPGFLDDLQPQPHLHITMALDNGCPAKLSGRFLMGFKEQWEVIEGTRLSDIEAFDFSDNAQLSDCRVKSYFR</sequence>
<dbReference type="AlphaFoldDB" id="A0A7J6PP89"/>
<proteinExistence type="predicted"/>
<protein>
    <submittedName>
        <fullName evidence="1">Uncharacterized protein</fullName>
    </submittedName>
</protein>
<comment type="caution">
    <text evidence="1">The sequence shown here is derived from an EMBL/GenBank/DDBJ whole genome shotgun (WGS) entry which is preliminary data.</text>
</comment>
<evidence type="ECO:0000313" key="1">
    <source>
        <dbReference type="EMBL" id="KAF4697903.1"/>
    </source>
</evidence>
<reference evidence="1 2" key="1">
    <citation type="submission" date="2020-04" db="EMBL/GenBank/DDBJ databases">
        <title>Perkinsus olseni comparative genomics.</title>
        <authorList>
            <person name="Bogema D.R."/>
        </authorList>
    </citation>
    <scope>NUCLEOTIDE SEQUENCE [LARGE SCALE GENOMIC DNA]</scope>
    <source>
        <strain evidence="1">ATCC PRA-205</strain>
    </source>
</reference>
<organism evidence="1 2">
    <name type="scientific">Perkinsus olseni</name>
    <name type="common">Perkinsus atlanticus</name>
    <dbReference type="NCBI Taxonomy" id="32597"/>
    <lineage>
        <taxon>Eukaryota</taxon>
        <taxon>Sar</taxon>
        <taxon>Alveolata</taxon>
        <taxon>Perkinsozoa</taxon>
        <taxon>Perkinsea</taxon>
        <taxon>Perkinsida</taxon>
        <taxon>Perkinsidae</taxon>
        <taxon>Perkinsus</taxon>
    </lineage>
</organism>
<gene>
    <name evidence="1" type="ORF">FOZ62_014606</name>
</gene>
<dbReference type="Proteomes" id="UP000574390">
    <property type="component" value="Unassembled WGS sequence"/>
</dbReference>